<gene>
    <name evidence="2" type="ORF">AC579_10487</name>
</gene>
<dbReference type="OrthoDB" id="3635128at2759"/>
<evidence type="ECO:0000256" key="1">
    <source>
        <dbReference type="SAM" id="MobiDB-lite"/>
    </source>
</evidence>
<feature type="compositionally biased region" description="Low complexity" evidence="1">
    <location>
        <begin position="149"/>
        <end position="159"/>
    </location>
</feature>
<sequence length="309" mass="33528">MAPNTKKNLDQHRPEIEQLTAAGESCENIAALLRAKGIDVSSKTVSRYRVNWGLRQRAEPATKGRTYPDRKRPSGLPSTGGPSKSRAQDARKAEITLRTQRGETADQIAAAFEAQGYHLNKGASTIWRLQTLWGLVPYDNARARGKNSKAQLAKQAAAADGVPKRRQRRTKGNVAPSNPSTTLHYPSECAFGPQKRRIAPRPNDTAEDLHSEPDLSAVNMMDTLEMDVGVNLAAEIMSAEMLVDLATSTLTAANMVKDLYLAQQQQRPLPGHSGVPTVEDIAAAKKKVREAAAVMHDLAIPNIVEGALT</sequence>
<organism evidence="2 3">
    <name type="scientific">Pseudocercospora musae</name>
    <dbReference type="NCBI Taxonomy" id="113226"/>
    <lineage>
        <taxon>Eukaryota</taxon>
        <taxon>Fungi</taxon>
        <taxon>Dikarya</taxon>
        <taxon>Ascomycota</taxon>
        <taxon>Pezizomycotina</taxon>
        <taxon>Dothideomycetes</taxon>
        <taxon>Dothideomycetidae</taxon>
        <taxon>Mycosphaerellales</taxon>
        <taxon>Mycosphaerellaceae</taxon>
        <taxon>Pseudocercospora</taxon>
    </lineage>
</organism>
<dbReference type="AlphaFoldDB" id="A0A139IB74"/>
<evidence type="ECO:0000313" key="2">
    <source>
        <dbReference type="EMBL" id="KXT11896.1"/>
    </source>
</evidence>
<feature type="compositionally biased region" description="Polar residues" evidence="1">
    <location>
        <begin position="175"/>
        <end position="184"/>
    </location>
</feature>
<feature type="region of interest" description="Disordered" evidence="1">
    <location>
        <begin position="146"/>
        <end position="188"/>
    </location>
</feature>
<proteinExistence type="predicted"/>
<evidence type="ECO:0000313" key="3">
    <source>
        <dbReference type="Proteomes" id="UP000073492"/>
    </source>
</evidence>
<protein>
    <recommendedName>
        <fullName evidence="4">Clr5 domain-containing protein</fullName>
    </recommendedName>
</protein>
<comment type="caution">
    <text evidence="2">The sequence shown here is derived from an EMBL/GenBank/DDBJ whole genome shotgun (WGS) entry which is preliminary data.</text>
</comment>
<reference evidence="2 3" key="1">
    <citation type="submission" date="2015-07" db="EMBL/GenBank/DDBJ databases">
        <title>Comparative genomics of the Sigatoka disease complex on banana suggests a link between parallel evolutionary changes in Pseudocercospora fijiensis and Pseudocercospora eumusae and increased virulence on the banana host.</title>
        <authorList>
            <person name="Chang T.-C."/>
            <person name="Salvucci A."/>
            <person name="Crous P.W."/>
            <person name="Stergiopoulos I."/>
        </authorList>
    </citation>
    <scope>NUCLEOTIDE SEQUENCE [LARGE SCALE GENOMIC DNA]</scope>
    <source>
        <strain evidence="2 3">CBS 116634</strain>
    </source>
</reference>
<dbReference type="STRING" id="113226.A0A139IB74"/>
<accession>A0A139IB74</accession>
<feature type="region of interest" description="Disordered" evidence="1">
    <location>
        <begin position="59"/>
        <end position="92"/>
    </location>
</feature>
<keyword evidence="3" id="KW-1185">Reference proteome</keyword>
<feature type="compositionally biased region" description="Basic and acidic residues" evidence="1">
    <location>
        <begin position="59"/>
        <end position="72"/>
    </location>
</feature>
<dbReference type="EMBL" id="LFZO01000174">
    <property type="protein sequence ID" value="KXT11895.1"/>
    <property type="molecule type" value="Genomic_DNA"/>
</dbReference>
<name>A0A139IB74_9PEZI</name>
<dbReference type="Proteomes" id="UP000073492">
    <property type="component" value="Unassembled WGS sequence"/>
</dbReference>
<evidence type="ECO:0008006" key="4">
    <source>
        <dbReference type="Google" id="ProtNLM"/>
    </source>
</evidence>
<dbReference type="EMBL" id="LFZO01000174">
    <property type="protein sequence ID" value="KXT11896.1"/>
    <property type="molecule type" value="Genomic_DNA"/>
</dbReference>